<accession>A0A2K3CT72</accession>
<feature type="compositionally biased region" description="Low complexity" evidence="3">
    <location>
        <begin position="593"/>
        <end position="624"/>
    </location>
</feature>
<dbReference type="Gene3D" id="1.20.5.190">
    <property type="match status" value="2"/>
</dbReference>
<dbReference type="Gene3D" id="1.25.40.10">
    <property type="entry name" value="Tetratricopeptide repeat domain"/>
    <property type="match status" value="2"/>
</dbReference>
<dbReference type="SUPFAM" id="SSF48452">
    <property type="entry name" value="TPR-like"/>
    <property type="match status" value="3"/>
</dbReference>
<evidence type="ECO:0000313" key="4">
    <source>
        <dbReference type="EMBL" id="PNW71485.1"/>
    </source>
</evidence>
<keyword evidence="2" id="KW-0802">TPR repeat</keyword>
<protein>
    <submittedName>
        <fullName evidence="4">Uncharacterized protein</fullName>
    </submittedName>
</protein>
<feature type="region of interest" description="Disordered" evidence="3">
    <location>
        <begin position="1314"/>
        <end position="1337"/>
    </location>
</feature>
<dbReference type="STRING" id="3055.A0A2K3CT72"/>
<feature type="compositionally biased region" description="Low complexity" evidence="3">
    <location>
        <begin position="1498"/>
        <end position="1512"/>
    </location>
</feature>
<dbReference type="PaxDb" id="3055-EDO99710"/>
<feature type="compositionally biased region" description="Polar residues" evidence="3">
    <location>
        <begin position="662"/>
        <end position="673"/>
    </location>
</feature>
<dbReference type="CDD" id="cd23767">
    <property type="entry name" value="IQCD"/>
    <property type="match status" value="3"/>
</dbReference>
<feature type="region of interest" description="Disordered" evidence="3">
    <location>
        <begin position="1352"/>
        <end position="1402"/>
    </location>
</feature>
<organism evidence="4 5">
    <name type="scientific">Chlamydomonas reinhardtii</name>
    <name type="common">Chlamydomonas smithii</name>
    <dbReference type="NCBI Taxonomy" id="3055"/>
    <lineage>
        <taxon>Eukaryota</taxon>
        <taxon>Viridiplantae</taxon>
        <taxon>Chlorophyta</taxon>
        <taxon>core chlorophytes</taxon>
        <taxon>Chlorophyceae</taxon>
        <taxon>CS clade</taxon>
        <taxon>Chlamydomonadales</taxon>
        <taxon>Chlamydomonadaceae</taxon>
        <taxon>Chlamydomonas</taxon>
    </lineage>
</organism>
<evidence type="ECO:0000256" key="1">
    <source>
        <dbReference type="ARBA" id="ARBA00022737"/>
    </source>
</evidence>
<feature type="region of interest" description="Disordered" evidence="3">
    <location>
        <begin position="1458"/>
        <end position="1546"/>
    </location>
</feature>
<dbReference type="RefSeq" id="XP_042915543.1">
    <property type="nucleotide sequence ID" value="XM_043070901.1"/>
</dbReference>
<feature type="compositionally biased region" description="Low complexity" evidence="3">
    <location>
        <begin position="796"/>
        <end position="805"/>
    </location>
</feature>
<feature type="compositionally biased region" description="Low complexity" evidence="3">
    <location>
        <begin position="859"/>
        <end position="869"/>
    </location>
</feature>
<feature type="compositionally biased region" description="Low complexity" evidence="3">
    <location>
        <begin position="1218"/>
        <end position="1245"/>
    </location>
</feature>
<dbReference type="InterPro" id="IPR000048">
    <property type="entry name" value="IQ_motif_EF-hand-BS"/>
</dbReference>
<dbReference type="GeneID" id="5723455"/>
<dbReference type="InParanoid" id="A0A2K3CT72"/>
<proteinExistence type="predicted"/>
<feature type="region of interest" description="Disordered" evidence="3">
    <location>
        <begin position="590"/>
        <end position="634"/>
    </location>
</feature>
<feature type="region of interest" description="Disordered" evidence="3">
    <location>
        <begin position="781"/>
        <end position="1002"/>
    </location>
</feature>
<dbReference type="OrthoDB" id="5986190at2759"/>
<dbReference type="Pfam" id="PF00612">
    <property type="entry name" value="IQ"/>
    <property type="match status" value="4"/>
</dbReference>
<dbReference type="PROSITE" id="PS50096">
    <property type="entry name" value="IQ"/>
    <property type="match status" value="4"/>
</dbReference>
<feature type="compositionally biased region" description="Low complexity" evidence="3">
    <location>
        <begin position="881"/>
        <end position="892"/>
    </location>
</feature>
<dbReference type="InterPro" id="IPR019734">
    <property type="entry name" value="TPR_rpt"/>
</dbReference>
<dbReference type="Pfam" id="PF13374">
    <property type="entry name" value="TPR_10"/>
    <property type="match status" value="1"/>
</dbReference>
<feature type="compositionally biased region" description="Basic and acidic residues" evidence="3">
    <location>
        <begin position="982"/>
        <end position="994"/>
    </location>
</feature>
<feature type="compositionally biased region" description="Low complexity" evidence="3">
    <location>
        <begin position="1369"/>
        <end position="1389"/>
    </location>
</feature>
<feature type="compositionally biased region" description="Low complexity" evidence="3">
    <location>
        <begin position="942"/>
        <end position="957"/>
    </location>
</feature>
<dbReference type="SMART" id="SM00015">
    <property type="entry name" value="IQ"/>
    <property type="match status" value="4"/>
</dbReference>
<dbReference type="SMART" id="SM00028">
    <property type="entry name" value="TPR"/>
    <property type="match status" value="5"/>
</dbReference>
<feature type="compositionally biased region" description="Polar residues" evidence="3">
    <location>
        <begin position="914"/>
        <end position="933"/>
    </location>
</feature>
<dbReference type="Pfam" id="PF13424">
    <property type="entry name" value="TPR_12"/>
    <property type="match status" value="2"/>
</dbReference>
<dbReference type="ExpressionAtlas" id="A0A2K3CT72">
    <property type="expression patterns" value="differential"/>
</dbReference>
<evidence type="ECO:0000313" key="5">
    <source>
        <dbReference type="Proteomes" id="UP000006906"/>
    </source>
</evidence>
<reference evidence="4 5" key="1">
    <citation type="journal article" date="2007" name="Science">
        <title>The Chlamydomonas genome reveals the evolution of key animal and plant functions.</title>
        <authorList>
            <person name="Merchant S.S."/>
            <person name="Prochnik S.E."/>
            <person name="Vallon O."/>
            <person name="Harris E.H."/>
            <person name="Karpowicz S.J."/>
            <person name="Witman G.B."/>
            <person name="Terry A."/>
            <person name="Salamov A."/>
            <person name="Fritz-Laylin L.K."/>
            <person name="Marechal-Drouard L."/>
            <person name="Marshall W.F."/>
            <person name="Qu L.H."/>
            <person name="Nelson D.R."/>
            <person name="Sanderfoot A.A."/>
            <person name="Spalding M.H."/>
            <person name="Kapitonov V.V."/>
            <person name="Ren Q."/>
            <person name="Ferris P."/>
            <person name="Lindquist E."/>
            <person name="Shapiro H."/>
            <person name="Lucas S.M."/>
            <person name="Grimwood J."/>
            <person name="Schmutz J."/>
            <person name="Cardol P."/>
            <person name="Cerutti H."/>
            <person name="Chanfreau G."/>
            <person name="Chen C.L."/>
            <person name="Cognat V."/>
            <person name="Croft M.T."/>
            <person name="Dent R."/>
            <person name="Dutcher S."/>
            <person name="Fernandez E."/>
            <person name="Fukuzawa H."/>
            <person name="Gonzalez-Ballester D."/>
            <person name="Gonzalez-Halphen D."/>
            <person name="Hallmann A."/>
            <person name="Hanikenne M."/>
            <person name="Hippler M."/>
            <person name="Inwood W."/>
            <person name="Jabbari K."/>
            <person name="Kalanon M."/>
            <person name="Kuras R."/>
            <person name="Lefebvre P.A."/>
            <person name="Lemaire S.D."/>
            <person name="Lobanov A.V."/>
            <person name="Lohr M."/>
            <person name="Manuell A."/>
            <person name="Meier I."/>
            <person name="Mets L."/>
            <person name="Mittag M."/>
            <person name="Mittelmeier T."/>
            <person name="Moroney J.V."/>
            <person name="Moseley J."/>
            <person name="Napoli C."/>
            <person name="Nedelcu A.M."/>
            <person name="Niyogi K."/>
            <person name="Novoselov S.V."/>
            <person name="Paulsen I.T."/>
            <person name="Pazour G."/>
            <person name="Purton S."/>
            <person name="Ral J.P."/>
            <person name="Riano-Pachon D.M."/>
            <person name="Riekhof W."/>
            <person name="Rymarquis L."/>
            <person name="Schroda M."/>
            <person name="Stern D."/>
            <person name="Umen J."/>
            <person name="Willows R."/>
            <person name="Wilson N."/>
            <person name="Zimmer S.L."/>
            <person name="Allmer J."/>
            <person name="Balk J."/>
            <person name="Bisova K."/>
            <person name="Chen C.J."/>
            <person name="Elias M."/>
            <person name="Gendler K."/>
            <person name="Hauser C."/>
            <person name="Lamb M.R."/>
            <person name="Ledford H."/>
            <person name="Long J.C."/>
            <person name="Minagawa J."/>
            <person name="Page M.D."/>
            <person name="Pan J."/>
            <person name="Pootakham W."/>
            <person name="Roje S."/>
            <person name="Rose A."/>
            <person name="Stahlberg E."/>
            <person name="Terauchi A.M."/>
            <person name="Yang P."/>
            <person name="Ball S."/>
            <person name="Bowler C."/>
            <person name="Dieckmann C.L."/>
            <person name="Gladyshev V.N."/>
            <person name="Green P."/>
            <person name="Jorgensen R."/>
            <person name="Mayfield S."/>
            <person name="Mueller-Roeber B."/>
            <person name="Rajamani S."/>
            <person name="Sayre R.T."/>
            <person name="Brokstein P."/>
            <person name="Dubchak I."/>
            <person name="Goodstein D."/>
            <person name="Hornick L."/>
            <person name="Huang Y.W."/>
            <person name="Jhaveri J."/>
            <person name="Luo Y."/>
            <person name="Martinez D."/>
            <person name="Ngau W.C."/>
            <person name="Otillar B."/>
            <person name="Poliakov A."/>
            <person name="Porter A."/>
            <person name="Szajkowski L."/>
            <person name="Werner G."/>
            <person name="Zhou K."/>
            <person name="Grigoriev I.V."/>
            <person name="Rokhsar D.S."/>
            <person name="Grossman A.R."/>
        </authorList>
    </citation>
    <scope>NUCLEOTIDE SEQUENCE [LARGE SCALE GENOMIC DNA]</scope>
    <source>
        <strain evidence="5">CC-503</strain>
    </source>
</reference>
<feature type="region of interest" description="Disordered" evidence="3">
    <location>
        <begin position="1194"/>
        <end position="1248"/>
    </location>
</feature>
<dbReference type="PANTHER" id="PTHR45641">
    <property type="entry name" value="TETRATRICOPEPTIDE REPEAT PROTEIN (AFU_ORTHOLOGUE AFUA_6G03870)"/>
    <property type="match status" value="1"/>
</dbReference>
<dbReference type="InterPro" id="IPR011990">
    <property type="entry name" value="TPR-like_helical_dom_sf"/>
</dbReference>
<feature type="compositionally biased region" description="Pro residues" evidence="3">
    <location>
        <begin position="893"/>
        <end position="902"/>
    </location>
</feature>
<dbReference type="EMBL" id="CM008977">
    <property type="protein sequence ID" value="PNW71485.1"/>
    <property type="molecule type" value="Genomic_DNA"/>
</dbReference>
<name>A0A2K3CT72_CHLRE</name>
<keyword evidence="1" id="KW-0677">Repeat</keyword>
<dbReference type="Gramene" id="PNW71485">
    <property type="protein sequence ID" value="PNW71485"/>
    <property type="gene ID" value="CHLRE_16g656200v5"/>
</dbReference>
<feature type="compositionally biased region" description="Low complexity" evidence="3">
    <location>
        <begin position="838"/>
        <end position="851"/>
    </location>
</feature>
<dbReference type="SUPFAM" id="SSF52540">
    <property type="entry name" value="P-loop containing nucleoside triphosphate hydrolases"/>
    <property type="match status" value="1"/>
</dbReference>
<dbReference type="KEGG" id="cre:CHLRE_16g656200v5"/>
<evidence type="ECO:0000256" key="2">
    <source>
        <dbReference type="ARBA" id="ARBA00022803"/>
    </source>
</evidence>
<feature type="region of interest" description="Disordered" evidence="3">
    <location>
        <begin position="662"/>
        <end position="688"/>
    </location>
</feature>
<feature type="compositionally biased region" description="Pro residues" evidence="3">
    <location>
        <begin position="1053"/>
        <end position="1062"/>
    </location>
</feature>
<dbReference type="PANTHER" id="PTHR45641:SF19">
    <property type="entry name" value="NEPHROCYSTIN-3"/>
    <property type="match status" value="1"/>
</dbReference>
<feature type="compositionally biased region" description="Low complexity" evidence="3">
    <location>
        <begin position="1462"/>
        <end position="1478"/>
    </location>
</feature>
<feature type="compositionally biased region" description="Low complexity" evidence="3">
    <location>
        <begin position="1314"/>
        <end position="1329"/>
    </location>
</feature>
<dbReference type="Proteomes" id="UP000006906">
    <property type="component" value="Chromosome 16"/>
</dbReference>
<evidence type="ECO:0000256" key="3">
    <source>
        <dbReference type="SAM" id="MobiDB-lite"/>
    </source>
</evidence>
<keyword evidence="5" id="KW-1185">Reference proteome</keyword>
<dbReference type="InterPro" id="IPR027417">
    <property type="entry name" value="P-loop_NTPase"/>
</dbReference>
<feature type="region of interest" description="Disordered" evidence="3">
    <location>
        <begin position="1024"/>
        <end position="1071"/>
    </location>
</feature>
<sequence>MASSEITPAVPVGQAVEQKSGQAEGSIRGVSLRFLSDFAAKVPADFSTAQIVSKYIAPKCRGQPFVDLVSLKYVGAAQSYIIHCWSCNFLSDLVVPLLQHFIGDPNTEPAVRAQILSTTYVWLDCFSCPQQQPAAAAKPGEEAAPAPTPLPDLSVRRRTVDDAIRQCSTVLLMLDSGAAALHRTWCMYEVTRALAIKGGAEALHVPVFEFALDIVYEPLQGLNLATCRAHNPADHRDLLSALSRHFAEKGAGGEGEAVRRSPRLSGALGAATRAIISGIQDALVGEAQQLIRGGVRSGPRYLACLRKAAEALRLGKAPLAEVLAVASLKEHRKSLGESDAATLSATSNLALLRRSQGRNGEAEELLRAVLEGRQKVLGLDHPDTAASCDHLAWLLQDMGKLEAAADMYKQALDISSRVLGEDHPDTASSCNNLAGVLQSLGRLDEAEPLLKRSLEVTVKTLGERHAHTATNYNNLGVLYRSKGDVAAARSHFAAAHDITSAVLGPDHPDTVTAANNLGLALQAEGRLPEAERVLRAARESSETYLGKHHPSTKATLTALSGVLSALGKADEAAELGKLAAAETSKQTSARKLAAQQQAQQAQEGKAAAAPAAAAAAPTTATPEQQKPHAADGKAVPSRLAYDEAAVVKIQAAARGYQARKQVTQLKQQRQPQKAESAKATGKAEPAKPAYDEAAVLKIQAAARGYQARKQVKELRKEKAASATAAATAAAAQEQPPAYDEAAVVKIQAAARGYQARKQVKALKQQQPAPAPAAAPSLVVFGADPHAPQAPHPSPSPTAAAPSASTEPNPFAASKPPLPLGGARQPHPPLATGPSGTASPRPSSSRLSSGRSNRSEQPPTATGTAAAAAAQLNGKRSVEDMALGLPPGGATSPSPSPQRPPRPSSERERLVVRRPSSTSSGRNSISAHPSQTSLGAPAPPALAPAAQLPAAAAPTAAPMSQLSEQEAAAVRIQAYHRGHRARKEVAELRRAERPASRGTAAGASSSAAAAVAGLAAAAAAHPPLPPPLTTVDSPRLQSPVAATSPVLPLSPAGGIPPPPPSPTPGSVRRPPSRNAAIAHARAALLNSRGSTPVTSTHVSLVGPFSPPFSVPGSMGASGVLTAPLPPPLSYPMSSTTSSTGTGSCRASSTNGGPYMAAGAGVHQPHVMTPYISLTDYFRAPEAALRAIGSNSPRAGAVSALSEHHHPHAATGSGSGSGPGSFASTPPGSRAGGPRPSTASMSTASPAVGGAATITPRADEVLELHADMLSSALAQLKLMKARESVTRSSADSKALLQLKLEYVRMAVEQALGGASAAAAPPDASAPSTDAGEAAGGRGVLPGLLGTGTAAAAASASAEELQRPVNRHGAARPRPGGEAAADSGTAGAAAGTAAGGGGAGGARPKEQDVEALMTELTDLRMLLLTTSNALHAAQSGLHQERASRHALSTELADMQRKLAALPATGRPGSARPGSGRPASGRIAPALVTGNPLSPSSPAPGPFAAAAGVSSPSGGSTRPWSASRSAPDQVEAARGLHAALTASGKSRAAH</sequence>
<gene>
    <name evidence="4" type="ORF">CHLRE_16g656200v5</name>
</gene>